<dbReference type="InterPro" id="IPR014712">
    <property type="entry name" value="ANTH_dom_sf"/>
</dbReference>
<dbReference type="GO" id="GO:0005545">
    <property type="term" value="F:1-phosphatidylinositol binding"/>
    <property type="evidence" value="ECO:0007669"/>
    <property type="project" value="InterPro"/>
</dbReference>
<evidence type="ECO:0000256" key="1">
    <source>
        <dbReference type="SAM" id="MobiDB-lite"/>
    </source>
</evidence>
<reference evidence="3" key="1">
    <citation type="submission" date="2018-10" db="EMBL/GenBank/DDBJ databases">
        <title>Population genomic analysis revealed the cold adaptation of white poplar.</title>
        <authorList>
            <person name="Liu Y.-J."/>
        </authorList>
    </citation>
    <scope>NUCLEOTIDE SEQUENCE [LARGE SCALE GENOMIC DNA]</scope>
    <source>
        <strain evidence="3">PAL-ZL1</strain>
    </source>
</reference>
<dbReference type="STRING" id="43335.A0A4U5NL41"/>
<name>A0A4U5NL41_POPAL</name>
<dbReference type="PANTHER" id="PTHR22951">
    <property type="entry name" value="CLATHRIN ASSEMBLY PROTEIN"/>
    <property type="match status" value="1"/>
</dbReference>
<dbReference type="InterPro" id="IPR011417">
    <property type="entry name" value="ANTH_dom"/>
</dbReference>
<evidence type="ECO:0000259" key="2">
    <source>
        <dbReference type="Pfam" id="PF07651"/>
    </source>
</evidence>
<dbReference type="AlphaFoldDB" id="A0A4U5NL41"/>
<dbReference type="GO" id="GO:0005905">
    <property type="term" value="C:clathrin-coated pit"/>
    <property type="evidence" value="ECO:0007669"/>
    <property type="project" value="TreeGrafter"/>
</dbReference>
<organism evidence="3">
    <name type="scientific">Populus alba</name>
    <name type="common">White poplar</name>
    <dbReference type="NCBI Taxonomy" id="43335"/>
    <lineage>
        <taxon>Eukaryota</taxon>
        <taxon>Viridiplantae</taxon>
        <taxon>Streptophyta</taxon>
        <taxon>Embryophyta</taxon>
        <taxon>Tracheophyta</taxon>
        <taxon>Spermatophyta</taxon>
        <taxon>Magnoliopsida</taxon>
        <taxon>eudicotyledons</taxon>
        <taxon>Gunneridae</taxon>
        <taxon>Pentapetalae</taxon>
        <taxon>rosids</taxon>
        <taxon>fabids</taxon>
        <taxon>Malpighiales</taxon>
        <taxon>Salicaceae</taxon>
        <taxon>Saliceae</taxon>
        <taxon>Populus</taxon>
    </lineage>
</organism>
<protein>
    <recommendedName>
        <fullName evidence="2">AP180 N-terminal homology (ANTH) domain-containing protein</fullName>
    </recommendedName>
</protein>
<dbReference type="Pfam" id="PF07651">
    <property type="entry name" value="ANTH"/>
    <property type="match status" value="1"/>
</dbReference>
<evidence type="ECO:0000313" key="3">
    <source>
        <dbReference type="EMBL" id="TKR83546.1"/>
    </source>
</evidence>
<dbReference type="GO" id="GO:0072583">
    <property type="term" value="P:clathrin-dependent endocytosis"/>
    <property type="evidence" value="ECO:0007669"/>
    <property type="project" value="InterPro"/>
</dbReference>
<gene>
    <name evidence="3" type="ORF">D5086_0000263170</name>
</gene>
<dbReference type="PANTHER" id="PTHR22951:SF22">
    <property type="entry name" value="ENTH DOMAIN-CONTAINING PROTEIN"/>
    <property type="match status" value="1"/>
</dbReference>
<dbReference type="GO" id="GO:0005546">
    <property type="term" value="F:phosphatidylinositol-4,5-bisphosphate binding"/>
    <property type="evidence" value="ECO:0007669"/>
    <property type="project" value="TreeGrafter"/>
</dbReference>
<dbReference type="GO" id="GO:0032050">
    <property type="term" value="F:clathrin heavy chain binding"/>
    <property type="evidence" value="ECO:0007669"/>
    <property type="project" value="TreeGrafter"/>
</dbReference>
<dbReference type="GO" id="GO:0048268">
    <property type="term" value="P:clathrin coat assembly"/>
    <property type="evidence" value="ECO:0007669"/>
    <property type="project" value="InterPro"/>
</dbReference>
<dbReference type="GO" id="GO:0030136">
    <property type="term" value="C:clathrin-coated vesicle"/>
    <property type="evidence" value="ECO:0007669"/>
    <property type="project" value="InterPro"/>
</dbReference>
<sequence length="409" mass="46333">MHKRFRQVFFALKEHSSVSYAKIATVGGFCDVDLIIVKATAPDDLSLPEKYVHELLKVFSISPSSFCSKEAFSTVCSGPCLNIALFEQNYYGRDPIVCSLSLYPCHFQDDSSSNPEDHTMFIRSYAQLLDQSLGCFSMENKGTEEVMQESSQHKIKQVSRKLELLPQLQSLIDRVMDWTPTGVAARSLIVQLAMKLIIRDSVICYTTFPREIVLVLDNLLEMLGIYKKSATQASQLCEFYDWCKAKGFCVINIYYTSPSSWVESKSTSTDDDLVVQRNNLLKISSQLEKSVENGFAKKNEMGNEEMENLIQLEDGEDHNWEALLEASLNPFSNDPRKHLLISPEILSNGHGDEHGYENQLICLKGTKGEKQDQWQMQVYNPNPFHQPRNYFPHSNGSSSAGDPAFPWGF</sequence>
<dbReference type="GO" id="GO:0006900">
    <property type="term" value="P:vesicle budding from membrane"/>
    <property type="evidence" value="ECO:0007669"/>
    <property type="project" value="TreeGrafter"/>
</dbReference>
<accession>A0A4U5NL41</accession>
<proteinExistence type="predicted"/>
<dbReference type="SUPFAM" id="SSF89009">
    <property type="entry name" value="GAT-like domain"/>
    <property type="match status" value="1"/>
</dbReference>
<dbReference type="InterPro" id="IPR045192">
    <property type="entry name" value="AP180-like"/>
</dbReference>
<dbReference type="GO" id="GO:0000149">
    <property type="term" value="F:SNARE binding"/>
    <property type="evidence" value="ECO:0007669"/>
    <property type="project" value="TreeGrafter"/>
</dbReference>
<dbReference type="EMBL" id="RCHU01001022">
    <property type="protein sequence ID" value="TKR83546.1"/>
    <property type="molecule type" value="Genomic_DNA"/>
</dbReference>
<feature type="domain" description="AP180 N-terminal homology (ANTH)" evidence="2">
    <location>
        <begin position="109"/>
        <end position="249"/>
    </location>
</feature>
<feature type="region of interest" description="Disordered" evidence="1">
    <location>
        <begin position="390"/>
        <end position="409"/>
    </location>
</feature>
<dbReference type="Gene3D" id="1.20.58.150">
    <property type="entry name" value="ANTH domain"/>
    <property type="match status" value="1"/>
</dbReference>
<comment type="caution">
    <text evidence="3">The sequence shown here is derived from an EMBL/GenBank/DDBJ whole genome shotgun (WGS) entry which is preliminary data.</text>
</comment>